<keyword evidence="1" id="KW-0472">Membrane</keyword>
<keyword evidence="3" id="KW-1185">Reference proteome</keyword>
<sequence>MIEFCQRSISPKGFFFFFKKKKKKRTNIFVEGTLKKIHYFFIILILLLIAFCIFLFTRNNSTATINKIDNKITLKVKYNIQLKDKNLMPDYIENLKDAKDEYDLLKKNKLLHLYNIFYVENNKDYKSKKIINLLPKEHIQTIKVSRFKTTVGFFETRGISTNVSNKTVKIFTDYSLSFEMCLTKLKKIYVGSDYNRQFFKEALWRLVN</sequence>
<evidence type="ECO:0000256" key="1">
    <source>
        <dbReference type="SAM" id="Phobius"/>
    </source>
</evidence>
<proteinExistence type="predicted"/>
<dbReference type="PATRIC" id="fig|1276258.3.peg.611"/>
<name>V5RIY3_SPIAP</name>
<dbReference type="HOGENOM" id="CLU_129322_0_0_14"/>
<keyword evidence="1" id="KW-1133">Transmembrane helix</keyword>
<feature type="transmembrane region" description="Helical" evidence="1">
    <location>
        <begin position="37"/>
        <end position="57"/>
    </location>
</feature>
<evidence type="ECO:0008006" key="4">
    <source>
        <dbReference type="Google" id="ProtNLM"/>
    </source>
</evidence>
<gene>
    <name evidence="2" type="ORF">SAPIS_v1c06030</name>
</gene>
<dbReference type="AlphaFoldDB" id="V5RIY3"/>
<dbReference type="KEGG" id="sapi:SAPIS_v1c06030"/>
<accession>V5RIY3</accession>
<evidence type="ECO:0000313" key="3">
    <source>
        <dbReference type="Proteomes" id="UP000018550"/>
    </source>
</evidence>
<dbReference type="STRING" id="1276258.SAPIS_v1c06030"/>
<keyword evidence="1" id="KW-0812">Transmembrane</keyword>
<protein>
    <recommendedName>
        <fullName evidence="4">Transmembrane protein</fullName>
    </recommendedName>
</protein>
<dbReference type="EMBL" id="CP006682">
    <property type="protein sequence ID" value="AHB36448.1"/>
    <property type="molecule type" value="Genomic_DNA"/>
</dbReference>
<reference evidence="2 3" key="1">
    <citation type="journal article" date="2014" name="Genome Announc.">
        <title>Complete Genome Sequence of Spiroplasma apis B31T (ATCC 33834), a Bacterium Associated with May Disease of Honeybees (Apis mellifera).</title>
        <authorList>
            <person name="Ku C."/>
            <person name="Lo W.S."/>
            <person name="Chen L.L."/>
            <person name="Kuo C.H."/>
        </authorList>
    </citation>
    <scope>NUCLEOTIDE SEQUENCE [LARGE SCALE GENOMIC DNA]</scope>
    <source>
        <strain evidence="2">B31</strain>
    </source>
</reference>
<dbReference type="Proteomes" id="UP000018550">
    <property type="component" value="Chromosome"/>
</dbReference>
<organism evidence="2 3">
    <name type="scientific">Spiroplasma apis B31</name>
    <dbReference type="NCBI Taxonomy" id="1276258"/>
    <lineage>
        <taxon>Bacteria</taxon>
        <taxon>Bacillati</taxon>
        <taxon>Mycoplasmatota</taxon>
        <taxon>Mollicutes</taxon>
        <taxon>Entomoplasmatales</taxon>
        <taxon>Spiroplasmataceae</taxon>
        <taxon>Spiroplasma</taxon>
    </lineage>
</organism>
<evidence type="ECO:0000313" key="2">
    <source>
        <dbReference type="EMBL" id="AHB36448.1"/>
    </source>
</evidence>